<dbReference type="FunFam" id="2.60.120.650:FF:000027">
    <property type="entry name" value="Jumonji/arid domain-containing protein"/>
    <property type="match status" value="1"/>
</dbReference>
<dbReference type="SMART" id="SM00545">
    <property type="entry name" value="JmjN"/>
    <property type="match status" value="1"/>
</dbReference>
<feature type="compositionally biased region" description="Basic and acidic residues" evidence="3">
    <location>
        <begin position="684"/>
        <end position="694"/>
    </location>
</feature>
<evidence type="ECO:0000313" key="7">
    <source>
        <dbReference type="EMBL" id="JAB58348.1"/>
    </source>
</evidence>
<feature type="region of interest" description="Disordered" evidence="3">
    <location>
        <begin position="396"/>
        <end position="610"/>
    </location>
</feature>
<feature type="region of interest" description="Disordered" evidence="3">
    <location>
        <begin position="989"/>
        <end position="1055"/>
    </location>
</feature>
<reference evidence="7" key="1">
    <citation type="journal article" date="2014" name="Insect Biochem. Mol. Biol.">
        <title>An insight into the sialome of the frog biting fly, Corethrella appendiculata.</title>
        <authorList>
            <person name="Ribeiro J.M.C."/>
            <person name="Chagas A.C."/>
            <person name="Pham V.M."/>
            <person name="Lounibos L.P."/>
            <person name="Calvo E."/>
        </authorList>
    </citation>
    <scope>NUCLEOTIDE SEQUENCE</scope>
    <source>
        <tissue evidence="7">Salivary glands</tissue>
    </source>
</reference>
<dbReference type="InterPro" id="IPR036431">
    <property type="entry name" value="ARID_dom_sf"/>
</dbReference>
<feature type="region of interest" description="Disordered" evidence="3">
    <location>
        <begin position="1182"/>
        <end position="1449"/>
    </location>
</feature>
<organism evidence="7">
    <name type="scientific">Corethrella appendiculata</name>
    <dbReference type="NCBI Taxonomy" id="1370023"/>
    <lineage>
        <taxon>Eukaryota</taxon>
        <taxon>Metazoa</taxon>
        <taxon>Ecdysozoa</taxon>
        <taxon>Arthropoda</taxon>
        <taxon>Hexapoda</taxon>
        <taxon>Insecta</taxon>
        <taxon>Pterygota</taxon>
        <taxon>Neoptera</taxon>
        <taxon>Endopterygota</taxon>
        <taxon>Diptera</taxon>
        <taxon>Nematocera</taxon>
        <taxon>Culicoidea</taxon>
        <taxon>Chaoboridae</taxon>
        <taxon>Corethrella</taxon>
    </lineage>
</organism>
<dbReference type="GO" id="GO:0006338">
    <property type="term" value="P:chromatin remodeling"/>
    <property type="evidence" value="ECO:0007669"/>
    <property type="project" value="TreeGrafter"/>
</dbReference>
<dbReference type="PROSITE" id="PS51011">
    <property type="entry name" value="ARID"/>
    <property type="match status" value="1"/>
</dbReference>
<feature type="compositionally biased region" description="Basic and acidic residues" evidence="3">
    <location>
        <begin position="296"/>
        <end position="310"/>
    </location>
</feature>
<feature type="compositionally biased region" description="Low complexity" evidence="3">
    <location>
        <begin position="1220"/>
        <end position="1237"/>
    </location>
</feature>
<feature type="compositionally biased region" description="Basic and acidic residues" evidence="3">
    <location>
        <begin position="442"/>
        <end position="473"/>
    </location>
</feature>
<dbReference type="InterPro" id="IPR001606">
    <property type="entry name" value="ARID_dom"/>
</dbReference>
<dbReference type="SUPFAM" id="SSF51197">
    <property type="entry name" value="Clavaminate synthase-like"/>
    <property type="match status" value="1"/>
</dbReference>
<feature type="non-terminal residue" evidence="7">
    <location>
        <position position="1"/>
    </location>
</feature>
<feature type="compositionally biased region" description="Polar residues" evidence="3">
    <location>
        <begin position="787"/>
        <end position="804"/>
    </location>
</feature>
<feature type="compositionally biased region" description="Low complexity" evidence="3">
    <location>
        <begin position="2290"/>
        <end position="2303"/>
    </location>
</feature>
<comment type="subcellular location">
    <subcellularLocation>
        <location evidence="1">Nucleus</location>
    </subcellularLocation>
</comment>
<dbReference type="PANTHER" id="PTHR10694:SF113">
    <property type="entry name" value="PROTEIN JUMONJI"/>
    <property type="match status" value="1"/>
</dbReference>
<dbReference type="InterPro" id="IPR003347">
    <property type="entry name" value="JmjC_dom"/>
</dbReference>
<feature type="compositionally biased region" description="Low complexity" evidence="3">
    <location>
        <begin position="547"/>
        <end position="556"/>
    </location>
</feature>
<dbReference type="SUPFAM" id="SSF46774">
    <property type="entry name" value="ARID-like"/>
    <property type="match status" value="1"/>
</dbReference>
<feature type="compositionally biased region" description="Basic residues" evidence="3">
    <location>
        <begin position="528"/>
        <end position="537"/>
    </location>
</feature>
<dbReference type="GO" id="GO:0003677">
    <property type="term" value="F:DNA binding"/>
    <property type="evidence" value="ECO:0007669"/>
    <property type="project" value="InterPro"/>
</dbReference>
<evidence type="ECO:0000259" key="5">
    <source>
        <dbReference type="PROSITE" id="PS51183"/>
    </source>
</evidence>
<feature type="compositionally biased region" description="Polar residues" evidence="3">
    <location>
        <begin position="1368"/>
        <end position="1390"/>
    </location>
</feature>
<feature type="compositionally biased region" description="Basic and acidic residues" evidence="3">
    <location>
        <begin position="1558"/>
        <end position="1572"/>
    </location>
</feature>
<dbReference type="FunFam" id="1.10.150.60:FF:000012">
    <property type="entry name" value="Blast:Protein Jumonji"/>
    <property type="match status" value="1"/>
</dbReference>
<feature type="region of interest" description="Disordered" evidence="3">
    <location>
        <begin position="1067"/>
        <end position="1126"/>
    </location>
</feature>
<dbReference type="Pfam" id="PF02373">
    <property type="entry name" value="JmjC"/>
    <property type="match status" value="1"/>
</dbReference>
<feature type="compositionally biased region" description="Polar residues" evidence="3">
    <location>
        <begin position="1339"/>
        <end position="1351"/>
    </location>
</feature>
<dbReference type="SMART" id="SM01014">
    <property type="entry name" value="ARID"/>
    <property type="match status" value="1"/>
</dbReference>
<dbReference type="Pfam" id="PF01388">
    <property type="entry name" value="ARID"/>
    <property type="match status" value="1"/>
</dbReference>
<feature type="region of interest" description="Disordered" evidence="3">
    <location>
        <begin position="625"/>
        <end position="753"/>
    </location>
</feature>
<dbReference type="GO" id="GO:0010468">
    <property type="term" value="P:regulation of gene expression"/>
    <property type="evidence" value="ECO:0007669"/>
    <property type="project" value="TreeGrafter"/>
</dbReference>
<feature type="region of interest" description="Disordered" evidence="3">
    <location>
        <begin position="148"/>
        <end position="332"/>
    </location>
</feature>
<feature type="compositionally biased region" description="Acidic residues" evidence="3">
    <location>
        <begin position="169"/>
        <end position="182"/>
    </location>
</feature>
<dbReference type="SMART" id="SM00501">
    <property type="entry name" value="BRIGHT"/>
    <property type="match status" value="1"/>
</dbReference>
<dbReference type="GO" id="GO:0005634">
    <property type="term" value="C:nucleus"/>
    <property type="evidence" value="ECO:0007669"/>
    <property type="project" value="UniProtKB-SubCell"/>
</dbReference>
<name>W4VRM3_9DIPT</name>
<dbReference type="PROSITE" id="PS51184">
    <property type="entry name" value="JMJC"/>
    <property type="match status" value="1"/>
</dbReference>
<feature type="domain" description="JmjC" evidence="6">
    <location>
        <begin position="1955"/>
        <end position="2120"/>
    </location>
</feature>
<dbReference type="PANTHER" id="PTHR10694">
    <property type="entry name" value="LYSINE-SPECIFIC DEMETHYLASE"/>
    <property type="match status" value="1"/>
</dbReference>
<evidence type="ECO:0000256" key="3">
    <source>
        <dbReference type="SAM" id="MobiDB-lite"/>
    </source>
</evidence>
<evidence type="ECO:0000256" key="2">
    <source>
        <dbReference type="ARBA" id="ARBA00023242"/>
    </source>
</evidence>
<feature type="compositionally biased region" description="Basic residues" evidence="3">
    <location>
        <begin position="706"/>
        <end position="717"/>
    </location>
</feature>
<feature type="compositionally biased region" description="Low complexity" evidence="3">
    <location>
        <begin position="1396"/>
        <end position="1415"/>
    </location>
</feature>
<dbReference type="CDD" id="cd16870">
    <property type="entry name" value="ARID_JARD2"/>
    <property type="match status" value="1"/>
</dbReference>
<feature type="compositionally biased region" description="Polar residues" evidence="3">
    <location>
        <begin position="67"/>
        <end position="84"/>
    </location>
</feature>
<dbReference type="PROSITE" id="PS51183">
    <property type="entry name" value="JMJN"/>
    <property type="match status" value="1"/>
</dbReference>
<feature type="compositionally biased region" description="Polar residues" evidence="3">
    <location>
        <begin position="1042"/>
        <end position="1054"/>
    </location>
</feature>
<feature type="region of interest" description="Disordered" evidence="3">
    <location>
        <begin position="1843"/>
        <end position="1877"/>
    </location>
</feature>
<feature type="compositionally biased region" description="Low complexity" evidence="3">
    <location>
        <begin position="407"/>
        <end position="416"/>
    </location>
</feature>
<feature type="compositionally biased region" description="Polar residues" evidence="3">
    <location>
        <begin position="152"/>
        <end position="168"/>
    </location>
</feature>
<feature type="compositionally biased region" description="Acidic residues" evidence="3">
    <location>
        <begin position="1856"/>
        <end position="1877"/>
    </location>
</feature>
<feature type="compositionally biased region" description="Basic and acidic residues" evidence="3">
    <location>
        <begin position="203"/>
        <end position="215"/>
    </location>
</feature>
<feature type="compositionally biased region" description="Low complexity" evidence="3">
    <location>
        <begin position="31"/>
        <end position="57"/>
    </location>
</feature>
<feature type="compositionally biased region" description="Low complexity" evidence="3">
    <location>
        <begin position="1542"/>
        <end position="1557"/>
    </location>
</feature>
<dbReference type="Gene3D" id="2.60.120.650">
    <property type="entry name" value="Cupin"/>
    <property type="match status" value="1"/>
</dbReference>
<evidence type="ECO:0000259" key="4">
    <source>
        <dbReference type="PROSITE" id="PS51011"/>
    </source>
</evidence>
<feature type="compositionally biased region" description="Polar residues" evidence="3">
    <location>
        <begin position="847"/>
        <end position="860"/>
    </location>
</feature>
<feature type="domain" description="JmjN" evidence="5">
    <location>
        <begin position="1662"/>
        <end position="1703"/>
    </location>
</feature>
<dbReference type="InterPro" id="IPR003349">
    <property type="entry name" value="JmjN"/>
</dbReference>
<dbReference type="EMBL" id="GANO01001523">
    <property type="protein sequence ID" value="JAB58348.1"/>
    <property type="molecule type" value="mRNA"/>
</dbReference>
<feature type="compositionally biased region" description="Pro residues" evidence="3">
    <location>
        <begin position="495"/>
        <end position="511"/>
    </location>
</feature>
<feature type="compositionally biased region" description="Low complexity" evidence="3">
    <location>
        <begin position="1030"/>
        <end position="1041"/>
    </location>
</feature>
<accession>W4VRM3</accession>
<feature type="compositionally biased region" description="Low complexity" evidence="3">
    <location>
        <begin position="1585"/>
        <end position="1626"/>
    </location>
</feature>
<feature type="compositionally biased region" description="Low complexity" evidence="3">
    <location>
        <begin position="1182"/>
        <end position="1193"/>
    </location>
</feature>
<feature type="compositionally biased region" description="Low complexity" evidence="3">
    <location>
        <begin position="654"/>
        <end position="665"/>
    </location>
</feature>
<feature type="region of interest" description="Disordered" evidence="3">
    <location>
        <begin position="31"/>
        <end position="110"/>
    </location>
</feature>
<feature type="compositionally biased region" description="Basic and acidic residues" evidence="3">
    <location>
        <begin position="1315"/>
        <end position="1338"/>
    </location>
</feature>
<feature type="compositionally biased region" description="Low complexity" evidence="3">
    <location>
        <begin position="1084"/>
        <end position="1098"/>
    </location>
</feature>
<feature type="region of interest" description="Disordered" evidence="3">
    <location>
        <begin position="787"/>
        <end position="879"/>
    </location>
</feature>
<evidence type="ECO:0000256" key="1">
    <source>
        <dbReference type="ARBA" id="ARBA00004123"/>
    </source>
</evidence>
<protein>
    <submittedName>
        <fullName evidence="7">Putative jumonji</fullName>
    </submittedName>
</protein>
<feature type="compositionally biased region" description="Low complexity" evidence="3">
    <location>
        <begin position="1352"/>
        <end position="1367"/>
    </location>
</feature>
<feature type="domain" description="ARID" evidence="4">
    <location>
        <begin position="1726"/>
        <end position="1818"/>
    </location>
</feature>
<feature type="region of interest" description="Disordered" evidence="3">
    <location>
        <begin position="1542"/>
        <end position="1639"/>
    </location>
</feature>
<dbReference type="GO" id="GO:0000785">
    <property type="term" value="C:chromatin"/>
    <property type="evidence" value="ECO:0007669"/>
    <property type="project" value="TreeGrafter"/>
</dbReference>
<feature type="region of interest" description="Disordered" evidence="3">
    <location>
        <begin position="2286"/>
        <end position="2316"/>
    </location>
</feature>
<evidence type="ECO:0000259" key="6">
    <source>
        <dbReference type="PROSITE" id="PS51184"/>
    </source>
</evidence>
<dbReference type="Pfam" id="PF02375">
    <property type="entry name" value="JmjN"/>
    <property type="match status" value="1"/>
</dbReference>
<proteinExistence type="evidence at transcript level"/>
<dbReference type="Gene3D" id="1.10.150.60">
    <property type="entry name" value="ARID DNA-binding domain"/>
    <property type="match status" value="1"/>
</dbReference>
<sequence>LRPNTEDFLTFLCFRNTSVLPPNLDFFNTRAQQQPAASTSSIQQPASSSSFGKAAAAVKNDDKSLSKDQSSMSIPNNNETSNSNKKGKQIVETTTTTSIQQSASEKPNFIPFAVRKRAEQYPDTKRFQTQTVQALRKKYHEQRMAKLRHTAFSKQLRTGSVRTRSNANVEDDDEAAEEEEEPPPPPQSNKKSVEPVPSPVIQETKKSGKKPKETKQSPAAKTNRRSNLRSAPSSDNLIEEKVETPPPPATKKNARNSKGKSADQSIVDVKIVLNKNEIEMNPTPKGAGNKRKSGGARKESAKKQEKDVEKPPATPDDNEKRTTRLSALKQSPAIVAKSVSPIPPAAIPPTITLPPRMPTPVIELKAIPIETTKKEVDFSSDDDEPLVKVVATTTTMKNSPIPPPAAVIPSPVQPAITEPVNKRGRKRKSEPLPKTNSTENIEQLKRRSESRSRKSDISSKKSESPVKSNEKKVGGKKAKGNKVAAIEEKIVETLPPAPVQAPKPVELPPVKVPEQSKQLPSQPEVKTKAKPGRKKKSLQPPIEIEPSQDASQSADDSQAKSDTADNNSKSQRPSRKTKEAATLYMELIGRRLNHGEKSDDDASSLDSLEIPNVRKLEQMENEMKANFISSKKDEEKSNKVSPVRGAKAKEKKALAAAATKTPPAETNAVKISPAKPTPVAEEAAEVKKLEKSFSDSDEEPLATKLVKPKRKKGRPRKTVSPQKEEEKLSPEKVVTPHQQKTPETTPVKISEKVKISPQEIPTIESIVKTPLKTSPIALKFDTSKLTSLETPISSTSNDLANKTAGTDEISSMKVEKSAEKIQPPITPEDSSPKPFKTMPFIRPISSALLSPSTNDITSNSHEQKEPKPKEIPFSRNVKNDYTVDENEFLKEFEQKTPPSQPTKSNSLLGNLLPSKEESEKIFGIASVSLAQCSGPLDTKCTLGKCGSVHKPPPFVPAVLTESLLGGHLSPRDRRKTKVNMTHEQIQKWLDETTWSPVPDDLDNDPASGDSKSTTKQYKIIKDFAAPEPEPSTSNAAPTTTTISGAKKSSSPVIPSTNATAAVAANSTSFLDGGTKLSPKKESSESTIPTPQTTIETPINCRGPTLKAKPVPLKPDRETSSSPLEINSKKIEKKLLIEKPTASVKSSSPIVPSITKSPIDEIIKSVTPVEVASKVETKIEVQQTTTVATTARKSSPAKKETKKTKAAAESNKSTISAKNQTTTAVTATTASTPTTTSPIDKKPIYNPRRQPVYKQTPSAKSPVKTTPPPTPVAKQSTSSSFNKFGAFSPENESSIYSFDKEDEGLPAATPFRRERRRESCGSSAREDSNSLKKEAKDEISTNSKTFQKPQKLSATATTSSTPTKSASTIPLTQQQVSLTLSPEENSKSASISVPIPTTSAAATASSAPVTSSTKASLRSNKRNQKETAAPKPVETPVVPAATNDDSDSEGHTFYIPLQGANISGTSGSDQLIQGVAVKLGTEGPEGPNQRVIMHAKLVTKAQMGTNSTPIPESIANDLVKSLMAATASSVANTISASAAATTAVASTSNAASTTTTSAEKVHKESTKDSREKSVPVGTVQPRFKSTESSAPSSSKNEPAAAALEASSPPSISRMNSNSSLSSQSRTKNQSKSKAKSLAAAATIQPHNNTVFPRRDDPAQVVEAPVFKPDEKEFHDPLEYIERIAPIASRFGICRIIPPDSFKPECRVADDMRFMAYNQYVHKMLHRWGPSAKEYAAIKKYSATQGINLQQPPLIGGMEVDLPRLYHTVQELGGLKEVIEKKKWARVSEDMCIPKAAHDRVTKLDDIYCKYLLPYDTLSPAERQKLFDEVEADWAKREAKARRNADKFVSAENRSSEDSDDGDEEDEDDDDEDEDEDEFSMECIVKGRNMPLNQFFRIARNTMSLWFKNSEPTVNEIESEYWRHVAVRDSHVCVHSGSIDSSAYGFGFPAPKTKGSPCAKHPWNLKVLTNNSSSIIRSLGPVMGITIPTLHVGMLFSACCWYRDPHGLPWIEYLHTGANKLWYGIPDDQNGNFREALSNLVPTHCQNKTIWLPCDTAMVPPHMLTDRNVSLCRTEQQPGQFVVVFPRAYSSSLCTGYTVSESVYFATNTWLNTAKDDFYDIQESCEPSMFSLEQLLFSLAGDQRANNDTVTQIIPMISDVFDREKAERQKLKELGVTKTEKLPESKRHQKPTPTEEYECDLCRANLYLSMVKVCVSSTDDDEDDDDASDHAQNEDDERIYCLKHAIKYLNHNRIQSKQCKLIYTSSLDDIDVLMKRLNEKINNISVTKGQKGNKSLNSNAASSSGTAGGGGNKKTNKV</sequence>
<keyword evidence="2" id="KW-0539">Nucleus</keyword>
<feature type="region of interest" description="Disordered" evidence="3">
    <location>
        <begin position="891"/>
        <end position="911"/>
    </location>
</feature>
<feature type="compositionally biased region" description="Basic and acidic residues" evidence="3">
    <location>
        <begin position="861"/>
        <end position="872"/>
    </location>
</feature>